<gene>
    <name evidence="2" type="ORF">FC87_GL000492</name>
</gene>
<keyword evidence="1" id="KW-0812">Transmembrane</keyword>
<dbReference type="Proteomes" id="UP000051586">
    <property type="component" value="Unassembled WGS sequence"/>
</dbReference>
<keyword evidence="1" id="KW-0472">Membrane</keyword>
<comment type="caution">
    <text evidence="2">The sequence shown here is derived from an EMBL/GenBank/DDBJ whole genome shotgun (WGS) entry which is preliminary data.</text>
</comment>
<evidence type="ECO:0000256" key="1">
    <source>
        <dbReference type="SAM" id="Phobius"/>
    </source>
</evidence>
<dbReference type="AlphaFoldDB" id="A0A0R2CLP7"/>
<evidence type="ECO:0000313" key="2">
    <source>
        <dbReference type="EMBL" id="KRM92359.1"/>
    </source>
</evidence>
<feature type="transmembrane region" description="Helical" evidence="1">
    <location>
        <begin position="21"/>
        <end position="40"/>
    </location>
</feature>
<proteinExistence type="predicted"/>
<dbReference type="EMBL" id="AYZI01000002">
    <property type="protein sequence ID" value="KRM92359.1"/>
    <property type="molecule type" value="Genomic_DNA"/>
</dbReference>
<evidence type="ECO:0000313" key="3">
    <source>
        <dbReference type="Proteomes" id="UP000051586"/>
    </source>
</evidence>
<reference evidence="2 3" key="1">
    <citation type="journal article" date="2015" name="Genome Announc.">
        <title>Expanding the biotechnology potential of lactobacilli through comparative genomics of 213 strains and associated genera.</title>
        <authorList>
            <person name="Sun Z."/>
            <person name="Harris H.M."/>
            <person name="McCann A."/>
            <person name="Guo C."/>
            <person name="Argimon S."/>
            <person name="Zhang W."/>
            <person name="Yang X."/>
            <person name="Jeffery I.B."/>
            <person name="Cooney J.C."/>
            <person name="Kagawa T.F."/>
            <person name="Liu W."/>
            <person name="Song Y."/>
            <person name="Salvetti E."/>
            <person name="Wrobel A."/>
            <person name="Rasinkangas P."/>
            <person name="Parkhill J."/>
            <person name="Rea M.C."/>
            <person name="O'Sullivan O."/>
            <person name="Ritari J."/>
            <person name="Douillard F.P."/>
            <person name="Paul Ross R."/>
            <person name="Yang R."/>
            <person name="Briner A.E."/>
            <person name="Felis G.E."/>
            <person name="de Vos W.M."/>
            <person name="Barrangou R."/>
            <person name="Klaenhammer T.R."/>
            <person name="Caufield P.W."/>
            <person name="Cui Y."/>
            <person name="Zhang H."/>
            <person name="O'Toole P.W."/>
        </authorList>
    </citation>
    <scope>NUCLEOTIDE SEQUENCE [LARGE SCALE GENOMIC DNA]</scope>
    <source>
        <strain evidence="2 3">DSM 22689</strain>
    </source>
</reference>
<sequence>MLTKLRGLIYYGIHSRRGQQLLILIIIIITVSLIYCWARHSRNPNAQTQADLVARAAAVFKRLLNLFH</sequence>
<organism evidence="2 3">
    <name type="scientific">Fructilactobacillus florum DSM 22689 = JCM 16035</name>
    <dbReference type="NCBI Taxonomy" id="1423745"/>
    <lineage>
        <taxon>Bacteria</taxon>
        <taxon>Bacillati</taxon>
        <taxon>Bacillota</taxon>
        <taxon>Bacilli</taxon>
        <taxon>Lactobacillales</taxon>
        <taxon>Lactobacillaceae</taxon>
        <taxon>Fructilactobacillus</taxon>
    </lineage>
</organism>
<accession>A0A0R2CLP7</accession>
<name>A0A0R2CLP7_9LACO</name>
<protein>
    <submittedName>
        <fullName evidence="2">Uncharacterized protein</fullName>
    </submittedName>
</protein>
<keyword evidence="1" id="KW-1133">Transmembrane helix</keyword>
<dbReference type="PATRIC" id="fig|1423745.4.peg.516"/>